<accession>A0A2I0R3W8</accession>
<sequence>MNNPSTNEAELRHNLEKTLRDYNKNIKCSCGKDIWVIGSASLGNGCYTCLTGEELPTVNYELDSVVAQETPFTEADAFTVNDWDDFDLDFLGEGNYYDDDGTKIDPNSYPTPKMCLSCKNFILKSQKVLCTLNKIGKEPGEEFECGDYAPLMK</sequence>
<organism evidence="1 2">
    <name type="scientific">Brumimicrobium salinarum</name>
    <dbReference type="NCBI Taxonomy" id="2058658"/>
    <lineage>
        <taxon>Bacteria</taxon>
        <taxon>Pseudomonadati</taxon>
        <taxon>Bacteroidota</taxon>
        <taxon>Flavobacteriia</taxon>
        <taxon>Flavobacteriales</taxon>
        <taxon>Crocinitomicaceae</taxon>
        <taxon>Brumimicrobium</taxon>
    </lineage>
</organism>
<dbReference type="Proteomes" id="UP000236654">
    <property type="component" value="Unassembled WGS sequence"/>
</dbReference>
<evidence type="ECO:0000313" key="1">
    <source>
        <dbReference type="EMBL" id="PKR81275.1"/>
    </source>
</evidence>
<proteinExistence type="predicted"/>
<gene>
    <name evidence="1" type="ORF">CW751_05500</name>
</gene>
<dbReference type="AlphaFoldDB" id="A0A2I0R3W8"/>
<evidence type="ECO:0000313" key="2">
    <source>
        <dbReference type="Proteomes" id="UP000236654"/>
    </source>
</evidence>
<comment type="caution">
    <text evidence="1">The sequence shown here is derived from an EMBL/GenBank/DDBJ whole genome shotgun (WGS) entry which is preliminary data.</text>
</comment>
<protein>
    <submittedName>
        <fullName evidence="1">Uncharacterized protein</fullName>
    </submittedName>
</protein>
<keyword evidence="2" id="KW-1185">Reference proteome</keyword>
<dbReference type="EMBL" id="PJNI01000004">
    <property type="protein sequence ID" value="PKR81275.1"/>
    <property type="molecule type" value="Genomic_DNA"/>
</dbReference>
<name>A0A2I0R3W8_9FLAO</name>
<reference evidence="1 2" key="1">
    <citation type="submission" date="2017-12" db="EMBL/GenBank/DDBJ databases">
        <title>The draft genome sequence of Brumimicrobium saltpan LHR20.</title>
        <authorList>
            <person name="Do Z.-J."/>
            <person name="Luo H.-R."/>
        </authorList>
    </citation>
    <scope>NUCLEOTIDE SEQUENCE [LARGE SCALE GENOMIC DNA]</scope>
    <source>
        <strain evidence="1 2">LHR20</strain>
    </source>
</reference>